<evidence type="ECO:0000313" key="2">
    <source>
        <dbReference type="EMBL" id="RPA92719.1"/>
    </source>
</evidence>
<dbReference type="AlphaFoldDB" id="A0A3N4J340"/>
<reference evidence="2 3" key="1">
    <citation type="journal article" date="2018" name="Nat. Ecol. Evol.">
        <title>Pezizomycetes genomes reveal the molecular basis of ectomycorrhizal truffle lifestyle.</title>
        <authorList>
            <person name="Murat C."/>
            <person name="Payen T."/>
            <person name="Noel B."/>
            <person name="Kuo A."/>
            <person name="Morin E."/>
            <person name="Chen J."/>
            <person name="Kohler A."/>
            <person name="Krizsan K."/>
            <person name="Balestrini R."/>
            <person name="Da Silva C."/>
            <person name="Montanini B."/>
            <person name="Hainaut M."/>
            <person name="Levati E."/>
            <person name="Barry K.W."/>
            <person name="Belfiori B."/>
            <person name="Cichocki N."/>
            <person name="Clum A."/>
            <person name="Dockter R.B."/>
            <person name="Fauchery L."/>
            <person name="Guy J."/>
            <person name="Iotti M."/>
            <person name="Le Tacon F."/>
            <person name="Lindquist E.A."/>
            <person name="Lipzen A."/>
            <person name="Malagnac F."/>
            <person name="Mello A."/>
            <person name="Molinier V."/>
            <person name="Miyauchi S."/>
            <person name="Poulain J."/>
            <person name="Riccioni C."/>
            <person name="Rubini A."/>
            <person name="Sitrit Y."/>
            <person name="Splivallo R."/>
            <person name="Traeger S."/>
            <person name="Wang M."/>
            <person name="Zifcakova L."/>
            <person name="Wipf D."/>
            <person name="Zambonelli A."/>
            <person name="Paolocci F."/>
            <person name="Nowrousian M."/>
            <person name="Ottonello S."/>
            <person name="Baldrian P."/>
            <person name="Spatafora J.W."/>
            <person name="Henrissat B."/>
            <person name="Nagy L.G."/>
            <person name="Aury J.M."/>
            <person name="Wincker P."/>
            <person name="Grigoriev I.V."/>
            <person name="Bonfante P."/>
            <person name="Martin F.M."/>
        </authorList>
    </citation>
    <scope>NUCLEOTIDE SEQUENCE [LARGE SCALE GENOMIC DNA]</scope>
    <source>
        <strain evidence="2 3">120613-1</strain>
    </source>
</reference>
<sequence>MFFMDMFGTHFRKSKFYRQNLDLRFGIPGPIVFQFFHIIVGLATAFANITFLGTFTDYVNRK</sequence>
<keyword evidence="1" id="KW-1133">Transmembrane helix</keyword>
<organism evidence="2 3">
    <name type="scientific">Choiromyces venosus 120613-1</name>
    <dbReference type="NCBI Taxonomy" id="1336337"/>
    <lineage>
        <taxon>Eukaryota</taxon>
        <taxon>Fungi</taxon>
        <taxon>Dikarya</taxon>
        <taxon>Ascomycota</taxon>
        <taxon>Pezizomycotina</taxon>
        <taxon>Pezizomycetes</taxon>
        <taxon>Pezizales</taxon>
        <taxon>Tuberaceae</taxon>
        <taxon>Choiromyces</taxon>
    </lineage>
</organism>
<dbReference type="Proteomes" id="UP000276215">
    <property type="component" value="Unassembled WGS sequence"/>
</dbReference>
<gene>
    <name evidence="2" type="ORF">L873DRAFT_1817124</name>
</gene>
<protein>
    <submittedName>
        <fullName evidence="2">Uncharacterized protein</fullName>
    </submittedName>
</protein>
<keyword evidence="1" id="KW-0472">Membrane</keyword>
<dbReference type="OrthoDB" id="10419190at2759"/>
<accession>A0A3N4J340</accession>
<evidence type="ECO:0000256" key="1">
    <source>
        <dbReference type="SAM" id="Phobius"/>
    </source>
</evidence>
<keyword evidence="3" id="KW-1185">Reference proteome</keyword>
<evidence type="ECO:0000313" key="3">
    <source>
        <dbReference type="Proteomes" id="UP000276215"/>
    </source>
</evidence>
<keyword evidence="1" id="KW-0812">Transmembrane</keyword>
<proteinExistence type="predicted"/>
<feature type="transmembrane region" description="Helical" evidence="1">
    <location>
        <begin position="31"/>
        <end position="55"/>
    </location>
</feature>
<name>A0A3N4J340_9PEZI</name>
<dbReference type="EMBL" id="ML120466">
    <property type="protein sequence ID" value="RPA92719.1"/>
    <property type="molecule type" value="Genomic_DNA"/>
</dbReference>